<evidence type="ECO:0000313" key="7">
    <source>
        <dbReference type="Proteomes" id="UP001255856"/>
    </source>
</evidence>
<comment type="caution">
    <text evidence="6">The sequence shown here is derived from an EMBL/GenBank/DDBJ whole genome shotgun (WGS) entry which is preliminary data.</text>
</comment>
<dbReference type="Pfam" id="PF05091">
    <property type="entry name" value="eIF-3_zeta"/>
    <property type="match status" value="1"/>
</dbReference>
<dbReference type="PANTHER" id="PTHR12399:SF0">
    <property type="entry name" value="EUKARYOTIC TRANSLATION INITIATION FACTOR 3 SUBUNIT D"/>
    <property type="match status" value="1"/>
</dbReference>
<dbReference type="PANTHER" id="PTHR12399">
    <property type="entry name" value="EUKARYOTIC TRANSLATION INITIATION FACTOR 3 SUBUNIT 7"/>
    <property type="match status" value="1"/>
</dbReference>
<name>A0AAD9MKG6_PROWI</name>
<feature type="compositionally biased region" description="Gly residues" evidence="5">
    <location>
        <begin position="95"/>
        <end position="138"/>
    </location>
</feature>
<organism evidence="6 7">
    <name type="scientific">Prototheca wickerhamii</name>
    <dbReference type="NCBI Taxonomy" id="3111"/>
    <lineage>
        <taxon>Eukaryota</taxon>
        <taxon>Viridiplantae</taxon>
        <taxon>Chlorophyta</taxon>
        <taxon>core chlorophytes</taxon>
        <taxon>Trebouxiophyceae</taxon>
        <taxon>Chlorellales</taxon>
        <taxon>Chlorellaceae</taxon>
        <taxon>Prototheca</taxon>
    </lineage>
</organism>
<keyword evidence="7" id="KW-1185">Reference proteome</keyword>
<accession>A0AAD9MKG6</accession>
<dbReference type="PIRSF" id="PIRSF016281">
    <property type="entry name" value="EIF-3_zeta"/>
    <property type="match status" value="1"/>
</dbReference>
<evidence type="ECO:0008006" key="8">
    <source>
        <dbReference type="Google" id="ProtNLM"/>
    </source>
</evidence>
<dbReference type="GO" id="GO:0005852">
    <property type="term" value="C:eukaryotic translation initiation factor 3 complex"/>
    <property type="evidence" value="ECO:0007669"/>
    <property type="project" value="InterPro"/>
</dbReference>
<feature type="region of interest" description="Disordered" evidence="5">
    <location>
        <begin position="1"/>
        <end position="28"/>
    </location>
</feature>
<evidence type="ECO:0000256" key="3">
    <source>
        <dbReference type="ARBA" id="ARBA00022884"/>
    </source>
</evidence>
<keyword evidence="2" id="KW-0396">Initiation factor</keyword>
<sequence length="549" mass="59151">MPGFKLPPIEQNDEDWGPTSVPEQWRDVPFVPFNKSDRLGRIADFSAHANQRAYQGRYRERELLPGMAVFNFEKADEDGRFELVDTRTARKSSGQQGGRGRGGRGWAGRGPQTGGDQGRGGRGGGRGGRGNQWGGRGGQWRDQNRPTYSASVDIRPEWRVLGDAVAFSSLLKLSARPAEPEDVAVSGALAVYDRAADRVTPRSAVRLARSAASTPVRRQTTSSSDPILRALAASGAGHVFCTDELLTTLMTAPRSVYPWDIVVTRRGDKIFLDKRAGSSLDFVNNGETSPDPIVEDRKLLDGVQQLSAEATAVNAAFAAQTLSAAERARARAGGPRGAGAAPPRAAREAYRYRKWELGDIDLVVRCAIDGAVPGADGAPPALVAVHAFNEFDPKWSGVDWRAKLENQRGAALATELKNNAAKVGKWTAAAIAGGVDLMKIGYVTRASLRSNEAHLLLATQTVKPADFATQMNLSMDNAWGIVRALLDLFYDAMEEDGTYLVVRDPSKPQLRLYQVTPSAKKEAVAEGEEESAGAAKEEADAEDKPAAEE</sequence>
<feature type="region of interest" description="Disordered" evidence="5">
    <location>
        <begin position="86"/>
        <end position="148"/>
    </location>
</feature>
<evidence type="ECO:0000256" key="4">
    <source>
        <dbReference type="ARBA" id="ARBA00022917"/>
    </source>
</evidence>
<evidence type="ECO:0000256" key="1">
    <source>
        <dbReference type="ARBA" id="ARBA00022490"/>
    </source>
</evidence>
<reference evidence="6" key="1">
    <citation type="submission" date="2021-01" db="EMBL/GenBank/DDBJ databases">
        <authorList>
            <person name="Eckstrom K.M.E."/>
        </authorList>
    </citation>
    <scope>NUCLEOTIDE SEQUENCE</scope>
    <source>
        <strain evidence="6">UVCC 0001</strain>
    </source>
</reference>
<keyword evidence="1" id="KW-0963">Cytoplasm</keyword>
<evidence type="ECO:0000256" key="5">
    <source>
        <dbReference type="SAM" id="MobiDB-lite"/>
    </source>
</evidence>
<evidence type="ECO:0000256" key="2">
    <source>
        <dbReference type="ARBA" id="ARBA00022540"/>
    </source>
</evidence>
<protein>
    <recommendedName>
        <fullName evidence="8">EIF3d</fullName>
    </recommendedName>
</protein>
<feature type="compositionally biased region" description="Basic and acidic residues" evidence="5">
    <location>
        <begin position="535"/>
        <end position="549"/>
    </location>
</feature>
<dbReference type="AlphaFoldDB" id="A0AAD9MKG6"/>
<dbReference type="EMBL" id="JASFZW010000010">
    <property type="protein sequence ID" value="KAK2076323.1"/>
    <property type="molecule type" value="Genomic_DNA"/>
</dbReference>
<keyword evidence="4" id="KW-0648">Protein biosynthesis</keyword>
<evidence type="ECO:0000313" key="6">
    <source>
        <dbReference type="EMBL" id="KAK2076323.1"/>
    </source>
</evidence>
<dbReference type="GO" id="GO:0003723">
    <property type="term" value="F:RNA binding"/>
    <property type="evidence" value="ECO:0007669"/>
    <property type="project" value="UniProtKB-KW"/>
</dbReference>
<dbReference type="InterPro" id="IPR007783">
    <property type="entry name" value="eIF3d"/>
</dbReference>
<gene>
    <name evidence="6" type="ORF">QBZ16_000847</name>
</gene>
<dbReference type="Proteomes" id="UP001255856">
    <property type="component" value="Unassembled WGS sequence"/>
</dbReference>
<feature type="region of interest" description="Disordered" evidence="5">
    <location>
        <begin position="517"/>
        <end position="549"/>
    </location>
</feature>
<dbReference type="GO" id="GO:0003743">
    <property type="term" value="F:translation initiation factor activity"/>
    <property type="evidence" value="ECO:0007669"/>
    <property type="project" value="UniProtKB-KW"/>
</dbReference>
<keyword evidence="3" id="KW-0694">RNA-binding</keyword>
<proteinExistence type="predicted"/>